<proteinExistence type="predicted"/>
<gene>
    <name evidence="2" type="ORF">EAG_11089</name>
</gene>
<dbReference type="EMBL" id="GL434776">
    <property type="protein sequence ID" value="EFN74566.1"/>
    <property type="molecule type" value="Genomic_DNA"/>
</dbReference>
<accession>E1ZW57</accession>
<reference evidence="2 3" key="1">
    <citation type="journal article" date="2010" name="Science">
        <title>Genomic comparison of the ants Camponotus floridanus and Harpegnathos saltator.</title>
        <authorList>
            <person name="Bonasio R."/>
            <person name="Zhang G."/>
            <person name="Ye C."/>
            <person name="Mutti N.S."/>
            <person name="Fang X."/>
            <person name="Qin N."/>
            <person name="Donahue G."/>
            <person name="Yang P."/>
            <person name="Li Q."/>
            <person name="Li C."/>
            <person name="Zhang P."/>
            <person name="Huang Z."/>
            <person name="Berger S.L."/>
            <person name="Reinberg D."/>
            <person name="Wang J."/>
            <person name="Liebig J."/>
        </authorList>
    </citation>
    <scope>NUCLEOTIDE SEQUENCE [LARGE SCALE GENOMIC DNA]</scope>
    <source>
        <strain evidence="3">C129</strain>
    </source>
</reference>
<evidence type="ECO:0000256" key="1">
    <source>
        <dbReference type="SAM" id="MobiDB-lite"/>
    </source>
</evidence>
<feature type="compositionally biased region" description="Low complexity" evidence="1">
    <location>
        <begin position="221"/>
        <end position="238"/>
    </location>
</feature>
<dbReference type="AlphaFoldDB" id="E1ZW57"/>
<feature type="compositionally biased region" description="Basic and acidic residues" evidence="1">
    <location>
        <begin position="9"/>
        <end position="20"/>
    </location>
</feature>
<feature type="compositionally biased region" description="Low complexity" evidence="1">
    <location>
        <begin position="279"/>
        <end position="289"/>
    </location>
</feature>
<sequence>MTNDVEREEDQRERSSEMLKRKSGRLLDMVQTPSQPLLFPRDPATLISEKLGCSAHVGTSLGNAIRIILDAIAVAERIHLRSRKPRPQIVVATNLVAMRDFALSKPSTYAQIDESSLFLRHYTWKLNKLRCMIVGLAGFALAEPPVSGYSYSRPSGGGGGGGYSFGGGGGGGGGYTQVSFGGQTSEGASVDGALLEQIRQILLKEELQSQQSGGFAGGSGYAPSSSYGAPSSQYGPPSTQYGVPGYQTRVVGIDLEGIRQAIQVAQFNQISQGPGGYPSGPSTSYGAPSRPSTGYGAPF</sequence>
<feature type="region of interest" description="Disordered" evidence="1">
    <location>
        <begin position="213"/>
        <end position="240"/>
    </location>
</feature>
<dbReference type="OrthoDB" id="6627027at2759"/>
<name>E1ZW57_CAMFO</name>
<dbReference type="Proteomes" id="UP000000311">
    <property type="component" value="Unassembled WGS sequence"/>
</dbReference>
<evidence type="ECO:0000313" key="3">
    <source>
        <dbReference type="Proteomes" id="UP000000311"/>
    </source>
</evidence>
<feature type="region of interest" description="Disordered" evidence="1">
    <location>
        <begin position="273"/>
        <end position="299"/>
    </location>
</feature>
<evidence type="ECO:0000313" key="2">
    <source>
        <dbReference type="EMBL" id="EFN74566.1"/>
    </source>
</evidence>
<dbReference type="InParanoid" id="E1ZW57"/>
<protein>
    <submittedName>
        <fullName evidence="2">Uncharacterized protein</fullName>
    </submittedName>
</protein>
<feature type="region of interest" description="Disordered" evidence="1">
    <location>
        <begin position="1"/>
        <end position="21"/>
    </location>
</feature>
<dbReference type="FunCoup" id="E1ZW57">
    <property type="interactions" value="14"/>
</dbReference>
<keyword evidence="3" id="KW-1185">Reference proteome</keyword>
<organism evidence="3">
    <name type="scientific">Camponotus floridanus</name>
    <name type="common">Florida carpenter ant</name>
    <dbReference type="NCBI Taxonomy" id="104421"/>
    <lineage>
        <taxon>Eukaryota</taxon>
        <taxon>Metazoa</taxon>
        <taxon>Ecdysozoa</taxon>
        <taxon>Arthropoda</taxon>
        <taxon>Hexapoda</taxon>
        <taxon>Insecta</taxon>
        <taxon>Pterygota</taxon>
        <taxon>Neoptera</taxon>
        <taxon>Endopterygota</taxon>
        <taxon>Hymenoptera</taxon>
        <taxon>Apocrita</taxon>
        <taxon>Aculeata</taxon>
        <taxon>Formicoidea</taxon>
        <taxon>Formicidae</taxon>
        <taxon>Formicinae</taxon>
        <taxon>Camponotus</taxon>
    </lineage>
</organism>